<keyword evidence="3" id="KW-1185">Reference proteome</keyword>
<protein>
    <submittedName>
        <fullName evidence="2">Uncharacterized protein</fullName>
    </submittedName>
</protein>
<dbReference type="AlphaFoldDB" id="A0AAE0YY33"/>
<feature type="region of interest" description="Disordered" evidence="1">
    <location>
        <begin position="1"/>
        <end position="69"/>
    </location>
</feature>
<feature type="compositionally biased region" description="Basic and acidic residues" evidence="1">
    <location>
        <begin position="22"/>
        <end position="41"/>
    </location>
</feature>
<evidence type="ECO:0000313" key="3">
    <source>
        <dbReference type="Proteomes" id="UP001283361"/>
    </source>
</evidence>
<comment type="caution">
    <text evidence="2">The sequence shown here is derived from an EMBL/GenBank/DDBJ whole genome shotgun (WGS) entry which is preliminary data.</text>
</comment>
<gene>
    <name evidence="2" type="ORF">RRG08_023512</name>
</gene>
<name>A0AAE0YY33_9GAST</name>
<proteinExistence type="predicted"/>
<evidence type="ECO:0000256" key="1">
    <source>
        <dbReference type="SAM" id="MobiDB-lite"/>
    </source>
</evidence>
<organism evidence="2 3">
    <name type="scientific">Elysia crispata</name>
    <name type="common">lettuce slug</name>
    <dbReference type="NCBI Taxonomy" id="231223"/>
    <lineage>
        <taxon>Eukaryota</taxon>
        <taxon>Metazoa</taxon>
        <taxon>Spiralia</taxon>
        <taxon>Lophotrochozoa</taxon>
        <taxon>Mollusca</taxon>
        <taxon>Gastropoda</taxon>
        <taxon>Heterobranchia</taxon>
        <taxon>Euthyneura</taxon>
        <taxon>Panpulmonata</taxon>
        <taxon>Sacoglossa</taxon>
        <taxon>Placobranchoidea</taxon>
        <taxon>Plakobranchidae</taxon>
        <taxon>Elysia</taxon>
    </lineage>
</organism>
<evidence type="ECO:0000313" key="2">
    <source>
        <dbReference type="EMBL" id="KAK3759394.1"/>
    </source>
</evidence>
<reference evidence="2" key="1">
    <citation type="journal article" date="2023" name="G3 (Bethesda)">
        <title>A reference genome for the long-term kleptoplast-retaining sea slug Elysia crispata morphotype clarki.</title>
        <authorList>
            <person name="Eastman K.E."/>
            <person name="Pendleton A.L."/>
            <person name="Shaikh M.A."/>
            <person name="Suttiyut T."/>
            <person name="Ogas R."/>
            <person name="Tomko P."/>
            <person name="Gavelis G."/>
            <person name="Widhalm J.R."/>
            <person name="Wisecaver J.H."/>
        </authorList>
    </citation>
    <scope>NUCLEOTIDE SEQUENCE</scope>
    <source>
        <strain evidence="2">ECLA1</strain>
    </source>
</reference>
<accession>A0AAE0YY33</accession>
<feature type="compositionally biased region" description="Acidic residues" evidence="1">
    <location>
        <begin position="57"/>
        <end position="69"/>
    </location>
</feature>
<dbReference type="EMBL" id="JAWDGP010005130">
    <property type="protein sequence ID" value="KAK3759394.1"/>
    <property type="molecule type" value="Genomic_DNA"/>
</dbReference>
<dbReference type="Proteomes" id="UP001283361">
    <property type="component" value="Unassembled WGS sequence"/>
</dbReference>
<sequence length="69" mass="7990">MPVNPLDARPIRANQLLGVRPHPGEDLQQHQRKEQLREQAGRKIQYNRQLGPNLDLSQDEDLDPPDLME</sequence>